<evidence type="ECO:0000313" key="3">
    <source>
        <dbReference type="Proteomes" id="UP000016638"/>
    </source>
</evidence>
<feature type="transmembrane region" description="Helical" evidence="1">
    <location>
        <begin position="7"/>
        <end position="29"/>
    </location>
</feature>
<dbReference type="Pfam" id="PF11188">
    <property type="entry name" value="DUF2975"/>
    <property type="match status" value="1"/>
</dbReference>
<sequence>MPKRGMVILLVIMDLVAVVACLLIAFVIMPGAEGAGLVPPYSSVLFIVGSVPLLVLAVVALRLFGAIGRGEVFTVANVRTLKAMGWLCGVDTLIWLGEFVAYALVAQPVRFSVAAALAVAAAFSFSLTIVSATLAAFTRSAAELKDDNDLVV</sequence>
<dbReference type="AlphaFoldDB" id="U2TWG7"/>
<dbReference type="RefSeq" id="WP_021724974.1">
    <property type="nucleotide sequence ID" value="NZ_AWEZ01000006.1"/>
</dbReference>
<protein>
    <submittedName>
        <fullName evidence="2">PF11188 family protein</fullName>
    </submittedName>
</protein>
<accession>U2TWG7</accession>
<dbReference type="STRING" id="1125712.HMPREF1316_1140"/>
<dbReference type="PATRIC" id="fig|1125712.3.peg.193"/>
<keyword evidence="1" id="KW-0812">Transmembrane</keyword>
<evidence type="ECO:0000313" key="2">
    <source>
        <dbReference type="EMBL" id="ERL10650.1"/>
    </source>
</evidence>
<feature type="transmembrane region" description="Helical" evidence="1">
    <location>
        <begin position="111"/>
        <end position="137"/>
    </location>
</feature>
<keyword evidence="3" id="KW-1185">Reference proteome</keyword>
<feature type="transmembrane region" description="Helical" evidence="1">
    <location>
        <begin position="41"/>
        <end position="64"/>
    </location>
</feature>
<dbReference type="eggNOG" id="ENOG5031UPE">
    <property type="taxonomic scope" value="Bacteria"/>
</dbReference>
<organism evidence="2 3">
    <name type="scientific">Olsenella profusa F0195</name>
    <dbReference type="NCBI Taxonomy" id="1125712"/>
    <lineage>
        <taxon>Bacteria</taxon>
        <taxon>Bacillati</taxon>
        <taxon>Actinomycetota</taxon>
        <taxon>Coriobacteriia</taxon>
        <taxon>Coriobacteriales</taxon>
        <taxon>Atopobiaceae</taxon>
        <taxon>Olsenella</taxon>
    </lineage>
</organism>
<dbReference type="Proteomes" id="UP000016638">
    <property type="component" value="Unassembled WGS sequence"/>
</dbReference>
<name>U2TWG7_9ACTN</name>
<evidence type="ECO:0000256" key="1">
    <source>
        <dbReference type="SAM" id="Phobius"/>
    </source>
</evidence>
<feature type="transmembrane region" description="Helical" evidence="1">
    <location>
        <begin position="84"/>
        <end position="105"/>
    </location>
</feature>
<dbReference type="EMBL" id="AWEZ01000006">
    <property type="protein sequence ID" value="ERL10650.1"/>
    <property type="molecule type" value="Genomic_DNA"/>
</dbReference>
<keyword evidence="1" id="KW-0472">Membrane</keyword>
<comment type="caution">
    <text evidence="2">The sequence shown here is derived from an EMBL/GenBank/DDBJ whole genome shotgun (WGS) entry which is preliminary data.</text>
</comment>
<gene>
    <name evidence="2" type="ORF">HMPREF1316_1140</name>
</gene>
<proteinExistence type="predicted"/>
<keyword evidence="1" id="KW-1133">Transmembrane helix</keyword>
<reference evidence="2 3" key="1">
    <citation type="submission" date="2013-08" db="EMBL/GenBank/DDBJ databases">
        <authorList>
            <person name="Durkin A.S."/>
            <person name="Haft D.R."/>
            <person name="McCorrison J."/>
            <person name="Torralba M."/>
            <person name="Gillis M."/>
            <person name="Haft D.H."/>
            <person name="Methe B."/>
            <person name="Sutton G."/>
            <person name="Nelson K.E."/>
        </authorList>
    </citation>
    <scope>NUCLEOTIDE SEQUENCE [LARGE SCALE GENOMIC DNA]</scope>
    <source>
        <strain evidence="2 3">F0195</strain>
    </source>
</reference>
<dbReference type="InterPro" id="IPR021354">
    <property type="entry name" value="DUF2975"/>
</dbReference>